<evidence type="ECO:0000259" key="4">
    <source>
        <dbReference type="Pfam" id="PF13407"/>
    </source>
</evidence>
<dbReference type="PROSITE" id="PS51257">
    <property type="entry name" value="PROKAR_LIPOPROTEIN"/>
    <property type="match status" value="1"/>
</dbReference>
<dbReference type="InParanoid" id="A0A4R5CMF0"/>
<organism evidence="5 6">
    <name type="scientific">Jiangella asiatica</name>
    <dbReference type="NCBI Taxonomy" id="2530372"/>
    <lineage>
        <taxon>Bacteria</taxon>
        <taxon>Bacillati</taxon>
        <taxon>Actinomycetota</taxon>
        <taxon>Actinomycetes</taxon>
        <taxon>Jiangellales</taxon>
        <taxon>Jiangellaceae</taxon>
        <taxon>Jiangella</taxon>
    </lineage>
</organism>
<feature type="domain" description="Periplasmic binding protein" evidence="4">
    <location>
        <begin position="39"/>
        <end position="290"/>
    </location>
</feature>
<evidence type="ECO:0000256" key="2">
    <source>
        <dbReference type="ARBA" id="ARBA00007639"/>
    </source>
</evidence>
<sequence>MRFAPLIIGAGVSVLALVGCSAGEGGSGEGAGHTVGATTYSRSFEFYQDIETGMDEEAAGEIEYRFQDPNGDLAAQTAEIEDFVSSGVDLVTMVPIDSDAAEAAGRMVTDAGIPLITVDIAITADVGQIAHIASDNHEGGAVAADKMNELLGGAGEVVVINNPAITSVVDRETGFTDRLAEVAPGISVVASQSGDSEREQAQAVAEDLLQAHPGVTGIFAVNDEMALGALQAVIAAGREDTISIIGFDASSEGIAEIASGDSAFKATVAQDPVEMGRTVTRTALAVLNGEDVDADIPVPVTLVDDTNHTEYAQ</sequence>
<keyword evidence="3" id="KW-0732">Signal</keyword>
<dbReference type="RefSeq" id="WP_131899205.1">
    <property type="nucleotide sequence ID" value="NZ_SMKZ01000043.1"/>
</dbReference>
<dbReference type="InterPro" id="IPR025997">
    <property type="entry name" value="SBP_2_dom"/>
</dbReference>
<comment type="caution">
    <text evidence="5">The sequence shown here is derived from an EMBL/GenBank/DDBJ whole genome shotgun (WGS) entry which is preliminary data.</text>
</comment>
<dbReference type="GO" id="GO:0030246">
    <property type="term" value="F:carbohydrate binding"/>
    <property type="evidence" value="ECO:0007669"/>
    <property type="project" value="UniProtKB-ARBA"/>
</dbReference>
<protein>
    <recommendedName>
        <fullName evidence="4">Periplasmic binding protein domain-containing protein</fullName>
    </recommendedName>
</protein>
<dbReference type="EMBL" id="SMKZ01000043">
    <property type="protein sequence ID" value="TDE01166.1"/>
    <property type="molecule type" value="Genomic_DNA"/>
</dbReference>
<dbReference type="OrthoDB" id="9808136at2"/>
<dbReference type="InterPro" id="IPR028082">
    <property type="entry name" value="Peripla_BP_I"/>
</dbReference>
<dbReference type="GO" id="GO:0030313">
    <property type="term" value="C:cell envelope"/>
    <property type="evidence" value="ECO:0007669"/>
    <property type="project" value="UniProtKB-SubCell"/>
</dbReference>
<dbReference type="PANTHER" id="PTHR46847">
    <property type="entry name" value="D-ALLOSE-BINDING PERIPLASMIC PROTEIN-RELATED"/>
    <property type="match status" value="1"/>
</dbReference>
<evidence type="ECO:0000256" key="1">
    <source>
        <dbReference type="ARBA" id="ARBA00004196"/>
    </source>
</evidence>
<evidence type="ECO:0000313" key="5">
    <source>
        <dbReference type="EMBL" id="TDE01166.1"/>
    </source>
</evidence>
<evidence type="ECO:0000256" key="3">
    <source>
        <dbReference type="ARBA" id="ARBA00022729"/>
    </source>
</evidence>
<dbReference type="PANTHER" id="PTHR46847:SF1">
    <property type="entry name" value="D-ALLOSE-BINDING PERIPLASMIC PROTEIN-RELATED"/>
    <property type="match status" value="1"/>
</dbReference>
<gene>
    <name evidence="5" type="ORF">E1269_23675</name>
</gene>
<comment type="subcellular location">
    <subcellularLocation>
        <location evidence="1">Cell envelope</location>
    </subcellularLocation>
</comment>
<dbReference type="AlphaFoldDB" id="A0A4R5CMF0"/>
<accession>A0A4R5CMF0</accession>
<proteinExistence type="inferred from homology"/>
<dbReference type="Gene3D" id="3.40.50.2300">
    <property type="match status" value="2"/>
</dbReference>
<comment type="similarity">
    <text evidence="2">Belongs to the bacterial solute-binding protein 2 family.</text>
</comment>
<name>A0A4R5CMF0_9ACTN</name>
<dbReference type="SUPFAM" id="SSF53822">
    <property type="entry name" value="Periplasmic binding protein-like I"/>
    <property type="match status" value="1"/>
</dbReference>
<dbReference type="Pfam" id="PF13407">
    <property type="entry name" value="Peripla_BP_4"/>
    <property type="match status" value="1"/>
</dbReference>
<keyword evidence="6" id="KW-1185">Reference proteome</keyword>
<dbReference type="Proteomes" id="UP000294739">
    <property type="component" value="Unassembled WGS sequence"/>
</dbReference>
<evidence type="ECO:0000313" key="6">
    <source>
        <dbReference type="Proteomes" id="UP000294739"/>
    </source>
</evidence>
<reference evidence="5 6" key="1">
    <citation type="submission" date="2019-03" db="EMBL/GenBank/DDBJ databases">
        <title>Draft genome sequences of novel Actinobacteria.</title>
        <authorList>
            <person name="Sahin N."/>
            <person name="Ay H."/>
            <person name="Saygin H."/>
        </authorList>
    </citation>
    <scope>NUCLEOTIDE SEQUENCE [LARGE SCALE GENOMIC DNA]</scope>
    <source>
        <strain evidence="5 6">5K138</strain>
    </source>
</reference>